<proteinExistence type="predicted"/>
<gene>
    <name evidence="1" type="ORF">BDV33DRAFT_175704</name>
</gene>
<feature type="non-terminal residue" evidence="1">
    <location>
        <position position="1"/>
    </location>
</feature>
<protein>
    <submittedName>
        <fullName evidence="1">Uncharacterized protein</fullName>
    </submittedName>
</protein>
<reference evidence="1 2" key="1">
    <citation type="submission" date="2019-04" db="EMBL/GenBank/DDBJ databases">
        <title>Fungal friends and foes A comparative genomics study of 23 Aspergillus species from section Flavi.</title>
        <authorList>
            <consortium name="DOE Joint Genome Institute"/>
            <person name="Kjaerbolling I."/>
            <person name="Vesth T.C."/>
            <person name="Frisvad J.C."/>
            <person name="Nybo J.L."/>
            <person name="Theobald S."/>
            <person name="Kildgaard S."/>
            <person name="Petersen T.I."/>
            <person name="Kuo A."/>
            <person name="Sato A."/>
            <person name="Lyhne E.K."/>
            <person name="Kogle M.E."/>
            <person name="Wiebenga A."/>
            <person name="Kun R.S."/>
            <person name="Lubbers R.J."/>
            <person name="Makela M.R."/>
            <person name="Barry K."/>
            <person name="Chovatia M."/>
            <person name="Clum A."/>
            <person name="Daum C."/>
            <person name="Haridas S."/>
            <person name="He G."/>
            <person name="LaButti K."/>
            <person name="Lipzen A."/>
            <person name="Mondo S."/>
            <person name="Pangilinan J."/>
            <person name="Riley R."/>
            <person name="Salamov A."/>
            <person name="Simmons B.A."/>
            <person name="Magnuson J.K."/>
            <person name="Henrissat B."/>
            <person name="Mortensen U.H."/>
            <person name="Larsen T.O."/>
            <person name="De vries R.P."/>
            <person name="Grigoriev I.V."/>
            <person name="Machida M."/>
            <person name="Baker S.E."/>
            <person name="Andersen M.R."/>
        </authorList>
    </citation>
    <scope>NUCLEOTIDE SEQUENCE [LARGE SCALE GENOMIC DNA]</scope>
    <source>
        <strain evidence="1 2">CBS 126849</strain>
    </source>
</reference>
<feature type="non-terminal residue" evidence="1">
    <location>
        <position position="54"/>
    </location>
</feature>
<evidence type="ECO:0000313" key="1">
    <source>
        <dbReference type="EMBL" id="KAB8218324.1"/>
    </source>
</evidence>
<name>A0A5N6ENH6_9EURO</name>
<dbReference type="AlphaFoldDB" id="A0A5N6ENH6"/>
<evidence type="ECO:0000313" key="2">
    <source>
        <dbReference type="Proteomes" id="UP000326799"/>
    </source>
</evidence>
<sequence>TNQYSRPSQRTRTKIQATFQIARPTPKFSLHLSPKELLQIQQLAQNHRPVPVLV</sequence>
<keyword evidence="2" id="KW-1185">Reference proteome</keyword>
<accession>A0A5N6ENH6</accession>
<organism evidence="1 2">
    <name type="scientific">Aspergillus novoparasiticus</name>
    <dbReference type="NCBI Taxonomy" id="986946"/>
    <lineage>
        <taxon>Eukaryota</taxon>
        <taxon>Fungi</taxon>
        <taxon>Dikarya</taxon>
        <taxon>Ascomycota</taxon>
        <taxon>Pezizomycotina</taxon>
        <taxon>Eurotiomycetes</taxon>
        <taxon>Eurotiomycetidae</taxon>
        <taxon>Eurotiales</taxon>
        <taxon>Aspergillaceae</taxon>
        <taxon>Aspergillus</taxon>
        <taxon>Aspergillus subgen. Circumdati</taxon>
    </lineage>
</organism>
<dbReference type="Proteomes" id="UP000326799">
    <property type="component" value="Unassembled WGS sequence"/>
</dbReference>
<dbReference type="EMBL" id="ML733451">
    <property type="protein sequence ID" value="KAB8218324.1"/>
    <property type="molecule type" value="Genomic_DNA"/>
</dbReference>